<dbReference type="AlphaFoldDB" id="A0AA35V4S2"/>
<dbReference type="Gene3D" id="2.30.30.910">
    <property type="match status" value="1"/>
</dbReference>
<evidence type="ECO:0000256" key="1">
    <source>
        <dbReference type="ARBA" id="ARBA00010577"/>
    </source>
</evidence>
<reference evidence="7" key="1">
    <citation type="submission" date="2023-03" db="EMBL/GenBank/DDBJ databases">
        <authorList>
            <person name="Cleenwerck I."/>
        </authorList>
    </citation>
    <scope>NUCLEOTIDE SEQUENCE</scope>
    <source>
        <strain evidence="7">LMG 32879</strain>
    </source>
</reference>
<dbReference type="InterPro" id="IPR005648">
    <property type="entry name" value="FlgD"/>
</dbReference>
<keyword evidence="7" id="KW-0969">Cilium</keyword>
<evidence type="ECO:0000259" key="6">
    <source>
        <dbReference type="Pfam" id="PF13860"/>
    </source>
</evidence>
<evidence type="ECO:0000256" key="5">
    <source>
        <dbReference type="RuleBase" id="RU362076"/>
    </source>
</evidence>
<dbReference type="Gene3D" id="2.60.40.4070">
    <property type="match status" value="1"/>
</dbReference>
<keyword evidence="3 5" id="KW-1005">Bacterial flagellum biogenesis</keyword>
<evidence type="ECO:0000256" key="2">
    <source>
        <dbReference type="ARBA" id="ARBA00016013"/>
    </source>
</evidence>
<organism evidence="7 8">
    <name type="scientific">Brytella acorum</name>
    <dbReference type="NCBI Taxonomy" id="2959299"/>
    <lineage>
        <taxon>Bacteria</taxon>
        <taxon>Pseudomonadati</taxon>
        <taxon>Pseudomonadota</taxon>
        <taxon>Alphaproteobacteria</taxon>
        <taxon>Acetobacterales</taxon>
        <taxon>Acetobacteraceae</taxon>
        <taxon>Brytella</taxon>
    </lineage>
</organism>
<keyword evidence="7" id="KW-0966">Cell projection</keyword>
<evidence type="ECO:0000256" key="4">
    <source>
        <dbReference type="ARBA" id="ARBA00024746"/>
    </source>
</evidence>
<comment type="similarity">
    <text evidence="1 5">Belongs to the FlgD family.</text>
</comment>
<keyword evidence="7" id="KW-0282">Flagellum</keyword>
<comment type="function">
    <text evidence="4 5">Required for flagellar hook formation. May act as a scaffolding protein.</text>
</comment>
<dbReference type="EMBL" id="CATKSH010000003">
    <property type="protein sequence ID" value="CAI9119832.1"/>
    <property type="molecule type" value="Genomic_DNA"/>
</dbReference>
<sequence length="250" mass="25295">MSVISHTPSVSSASLLSAAKTAAKSSAVSNANSSSMGATSSSDALSSLADNYNSFLTLLTTQLQHQDPSSPMNTDSFSSELAQFAGVEQQVKTNSNLSTLISATQDNTLTSSQSLVGKSVNLDSSKLSLQNGRASVSFDSNSTEPVAIAITNAAGMTIRTDELMPTTGTNTWTWDGKSDSGAQLTDGAYNVAVVQATTTGATTALQTTTGGTVTGVQKTSNGVNVQLGSVTTSIDDLSAIDASNAGTATS</sequence>
<evidence type="ECO:0000313" key="8">
    <source>
        <dbReference type="Proteomes" id="UP001176960"/>
    </source>
</evidence>
<evidence type="ECO:0000256" key="3">
    <source>
        <dbReference type="ARBA" id="ARBA00022795"/>
    </source>
</evidence>
<feature type="domain" description="FlgD/Vpr Ig-like" evidence="6">
    <location>
        <begin position="126"/>
        <end position="197"/>
    </location>
</feature>
<dbReference type="InterPro" id="IPR025965">
    <property type="entry name" value="FlgD/Vpr_Ig-like"/>
</dbReference>
<dbReference type="Pfam" id="PF13860">
    <property type="entry name" value="FlgD_ig"/>
    <property type="match status" value="1"/>
</dbReference>
<accession>A0AA35V4S2</accession>
<name>A0AA35V4S2_9PROT</name>
<dbReference type="RefSeq" id="WP_289840924.1">
    <property type="nucleotide sequence ID" value="NZ_CATKSH010000003.1"/>
</dbReference>
<gene>
    <name evidence="7" type="ORF">LMG32879_000658</name>
</gene>
<comment type="caution">
    <text evidence="7">The sequence shown here is derived from an EMBL/GenBank/DDBJ whole genome shotgun (WGS) entry which is preliminary data.</text>
</comment>
<protein>
    <recommendedName>
        <fullName evidence="2 5">Basal-body rod modification protein FlgD</fullName>
    </recommendedName>
</protein>
<proteinExistence type="inferred from homology"/>
<keyword evidence="8" id="KW-1185">Reference proteome</keyword>
<dbReference type="Proteomes" id="UP001176960">
    <property type="component" value="Unassembled WGS sequence"/>
</dbReference>
<dbReference type="GO" id="GO:0044781">
    <property type="term" value="P:bacterial-type flagellum organization"/>
    <property type="evidence" value="ECO:0007669"/>
    <property type="project" value="UniProtKB-UniRule"/>
</dbReference>
<evidence type="ECO:0000313" key="7">
    <source>
        <dbReference type="EMBL" id="CAI9119832.1"/>
    </source>
</evidence>
<dbReference type="Pfam" id="PF03963">
    <property type="entry name" value="FlgD"/>
    <property type="match status" value="1"/>
</dbReference>